<feature type="domain" description="Galectin" evidence="5">
    <location>
        <begin position="9"/>
        <end position="142"/>
    </location>
</feature>
<accession>A0AAV4JY95</accession>
<evidence type="ECO:0000259" key="5">
    <source>
        <dbReference type="PROSITE" id="PS51304"/>
    </source>
</evidence>
<keyword evidence="7" id="KW-1185">Reference proteome</keyword>
<dbReference type="SUPFAM" id="SSF49899">
    <property type="entry name" value="Concanavalin A-like lectins/glucanases"/>
    <property type="match status" value="2"/>
</dbReference>
<dbReference type="PANTHER" id="PTHR11346:SF147">
    <property type="entry name" value="GALECTIN"/>
    <property type="match status" value="1"/>
</dbReference>
<feature type="region of interest" description="Disordered" evidence="4">
    <location>
        <begin position="334"/>
        <end position="353"/>
    </location>
</feature>
<evidence type="ECO:0000256" key="3">
    <source>
        <dbReference type="RuleBase" id="RU102079"/>
    </source>
</evidence>
<reference evidence="6 7" key="1">
    <citation type="journal article" date="2021" name="Elife">
        <title>Chloroplast acquisition without the gene transfer in kleptoplastic sea slugs, Plakobranchus ocellatus.</title>
        <authorList>
            <person name="Maeda T."/>
            <person name="Takahashi S."/>
            <person name="Yoshida T."/>
            <person name="Shimamura S."/>
            <person name="Takaki Y."/>
            <person name="Nagai Y."/>
            <person name="Toyoda A."/>
            <person name="Suzuki Y."/>
            <person name="Arimoto A."/>
            <person name="Ishii H."/>
            <person name="Satoh N."/>
            <person name="Nishiyama T."/>
            <person name="Hasebe M."/>
            <person name="Maruyama T."/>
            <person name="Minagawa J."/>
            <person name="Obokata J."/>
            <person name="Shigenobu S."/>
        </authorList>
    </citation>
    <scope>NUCLEOTIDE SEQUENCE [LARGE SCALE GENOMIC DNA]</scope>
</reference>
<gene>
    <name evidence="6" type="ORF">ElyMa_005257100</name>
</gene>
<dbReference type="SMART" id="SM00908">
    <property type="entry name" value="Gal-bind_lectin"/>
    <property type="match status" value="2"/>
</dbReference>
<evidence type="ECO:0000256" key="4">
    <source>
        <dbReference type="SAM" id="MobiDB-lite"/>
    </source>
</evidence>
<proteinExistence type="predicted"/>
<dbReference type="EMBL" id="BMAT01010486">
    <property type="protein sequence ID" value="GFS27316.1"/>
    <property type="molecule type" value="Genomic_DNA"/>
</dbReference>
<dbReference type="PROSITE" id="PS51304">
    <property type="entry name" value="GALECTIN"/>
    <property type="match status" value="2"/>
</dbReference>
<evidence type="ECO:0000256" key="1">
    <source>
        <dbReference type="ARBA" id="ARBA00022734"/>
    </source>
</evidence>
<sequence length="353" mass="39155">MGNNVAIPYSSFINGGVRDGMELVLQGTAKPNADRFDVNFCSASSVEGGDVAFHFNPRFNQERGTVVRNHKHCSSWGAEEKAGRFPFMKGQYFTLQVQVRNQGFKVLVNNRHFCDFHCRLSLTTVQYLVITGDLIAHSIHMKEERHAQNAHPWSTFIPGGVCDGLDVVVMGTPKPHCDRFSLNLCVGQNADHGDVVFHFNPRFSQGCVVRNHKQNGSWGTVEEKAGGMPFVRGQPFTINLMVMNHQYQYPGFSAAESMNYPHSSGVPQPVYNPSVPAVIPIQGGFHPGKIIHITGVPHIGGSRYVLLIFFSQFSCRVLEIVEILGYRPAKEGEAYSEEKSRTADGPTVNPTYL</sequence>
<feature type="domain" description="Galectin" evidence="5">
    <location>
        <begin position="153"/>
        <end position="299"/>
    </location>
</feature>
<dbReference type="Gene3D" id="2.60.120.200">
    <property type="match status" value="2"/>
</dbReference>
<keyword evidence="2" id="KW-0677">Repeat</keyword>
<dbReference type="Pfam" id="PF00337">
    <property type="entry name" value="Gal-bind_lectin"/>
    <property type="match status" value="2"/>
</dbReference>
<evidence type="ECO:0000313" key="6">
    <source>
        <dbReference type="EMBL" id="GFS27316.1"/>
    </source>
</evidence>
<dbReference type="Proteomes" id="UP000762676">
    <property type="component" value="Unassembled WGS sequence"/>
</dbReference>
<dbReference type="AlphaFoldDB" id="A0AAV4JY95"/>
<dbReference type="InterPro" id="IPR013320">
    <property type="entry name" value="ConA-like_dom_sf"/>
</dbReference>
<organism evidence="6 7">
    <name type="scientific">Elysia marginata</name>
    <dbReference type="NCBI Taxonomy" id="1093978"/>
    <lineage>
        <taxon>Eukaryota</taxon>
        <taxon>Metazoa</taxon>
        <taxon>Spiralia</taxon>
        <taxon>Lophotrochozoa</taxon>
        <taxon>Mollusca</taxon>
        <taxon>Gastropoda</taxon>
        <taxon>Heterobranchia</taxon>
        <taxon>Euthyneura</taxon>
        <taxon>Panpulmonata</taxon>
        <taxon>Sacoglossa</taxon>
        <taxon>Placobranchoidea</taxon>
        <taxon>Plakobranchidae</taxon>
        <taxon>Elysia</taxon>
    </lineage>
</organism>
<dbReference type="PANTHER" id="PTHR11346">
    <property type="entry name" value="GALECTIN"/>
    <property type="match status" value="1"/>
</dbReference>
<dbReference type="SMART" id="SM00276">
    <property type="entry name" value="GLECT"/>
    <property type="match status" value="2"/>
</dbReference>
<dbReference type="InterPro" id="IPR001079">
    <property type="entry name" value="Galectin_CRD"/>
</dbReference>
<dbReference type="GO" id="GO:0030246">
    <property type="term" value="F:carbohydrate binding"/>
    <property type="evidence" value="ECO:0007669"/>
    <property type="project" value="UniProtKB-UniRule"/>
</dbReference>
<evidence type="ECO:0000313" key="7">
    <source>
        <dbReference type="Proteomes" id="UP000762676"/>
    </source>
</evidence>
<keyword evidence="1 3" id="KW-0430">Lectin</keyword>
<evidence type="ECO:0000256" key="2">
    <source>
        <dbReference type="ARBA" id="ARBA00022737"/>
    </source>
</evidence>
<dbReference type="InterPro" id="IPR044156">
    <property type="entry name" value="Galectin-like"/>
</dbReference>
<protein>
    <recommendedName>
        <fullName evidence="3">Galectin</fullName>
    </recommendedName>
</protein>
<comment type="caution">
    <text evidence="6">The sequence shown here is derived from an EMBL/GenBank/DDBJ whole genome shotgun (WGS) entry which is preliminary data.</text>
</comment>
<dbReference type="FunFam" id="2.60.120.200:FF:000124">
    <property type="entry name" value="Galectin-4"/>
    <property type="match status" value="1"/>
</dbReference>
<dbReference type="CDD" id="cd00070">
    <property type="entry name" value="GLECT"/>
    <property type="match status" value="2"/>
</dbReference>
<name>A0AAV4JY95_9GAST</name>